<organism evidence="4 5">
    <name type="scientific">Phanerochaete carnosa (strain HHB-10118-sp)</name>
    <name type="common">White-rot fungus</name>
    <name type="synonym">Peniophora carnosa</name>
    <dbReference type="NCBI Taxonomy" id="650164"/>
    <lineage>
        <taxon>Eukaryota</taxon>
        <taxon>Fungi</taxon>
        <taxon>Dikarya</taxon>
        <taxon>Basidiomycota</taxon>
        <taxon>Agaricomycotina</taxon>
        <taxon>Agaricomycetes</taxon>
        <taxon>Polyporales</taxon>
        <taxon>Phanerochaetaceae</taxon>
        <taxon>Phanerochaete</taxon>
    </lineage>
</organism>
<dbReference type="CDD" id="cd14730">
    <property type="entry name" value="LodA_like"/>
    <property type="match status" value="1"/>
</dbReference>
<dbReference type="STRING" id="650164.K5VUY5"/>
<evidence type="ECO:0000256" key="1">
    <source>
        <dbReference type="SAM" id="MobiDB-lite"/>
    </source>
</evidence>
<dbReference type="EMBL" id="JH930478">
    <property type="protein sequence ID" value="EKM50630.1"/>
    <property type="molecule type" value="Genomic_DNA"/>
</dbReference>
<dbReference type="Pfam" id="PF17990">
    <property type="entry name" value="LodA_N"/>
    <property type="match status" value="1"/>
</dbReference>
<evidence type="ECO:0000259" key="2">
    <source>
        <dbReference type="Pfam" id="PF17990"/>
    </source>
</evidence>
<dbReference type="InterPro" id="IPR041168">
    <property type="entry name" value="LodA_N"/>
</dbReference>
<sequence length="646" mass="71765">MTNSFAPTDPSKDKKSPTVDPTKIARVEIFPPIGIARVGDSGVRPDGSSDGEIEYYYAPEVPGITDPPADMFRDKKQRIRRQASSARPHRLFRVYAYDAGGAVLGEINNEQNYTLSWTVHVANKKAAYYEFSGEHTHDRLYRERKKTLRNPDTDPVGGTLSGDPFDKSLEGRARLIIDPGAKPLTRGSETEPVVLAGRFDGSNPAGSGVPVTLGELRTDAQGRLVFLGGTGLARSVQKTNEFYQPEIISEFDSIDWIDDICDGWVAVSVAHPDSPDLSKLTPLKATVCSAPPKFAWGIESPTSLYDILENFYKKKQSYEDHSGTDFYKDIWPVLAGTYGLSWVNEKAFQGHGPGGFGDFLPLEQTLSSSGSDSKPLREHVFERLREPDFRNKDQAHVQLMPRLSGDNGDALEPGTVPSTVTGEPITRFAALTELQYDRFQRWKDGNFTVGTKLGTIKVIEDYPIADQPVMLARAALEQTIGDPLYPGIETFWIAKLDPTWKVDPQNVRPPFRVDYDRCLPGFLSRGLALPWQSDFDLCNTHWWPSARPDNVLSIDTNVQQIIDGKTTNPKGVSALMGAQPRSRWTEGLRDTPEDTTTSFFPGSTDMIHKWKDLGFVAKLSLASAVTPVWVEVERNLPRGFLPSRNE</sequence>
<feature type="domain" description="L-lysine epsilon oxidase C-terminal" evidence="3">
    <location>
        <begin position="418"/>
        <end position="550"/>
    </location>
</feature>
<dbReference type="Proteomes" id="UP000008370">
    <property type="component" value="Unassembled WGS sequence"/>
</dbReference>
<dbReference type="Pfam" id="PF18417">
    <property type="entry name" value="LodA_C"/>
    <property type="match status" value="1"/>
</dbReference>
<evidence type="ECO:0000313" key="5">
    <source>
        <dbReference type="Proteomes" id="UP000008370"/>
    </source>
</evidence>
<dbReference type="InParanoid" id="K5VUY5"/>
<name>K5VUY5_PHACS</name>
<dbReference type="KEGG" id="pco:PHACADRAFT_129992"/>
<reference evidence="4 5" key="1">
    <citation type="journal article" date="2012" name="BMC Genomics">
        <title>Comparative genomics of the white-rot fungi, Phanerochaete carnosa and P. chrysosporium, to elucidate the genetic basis of the distinct wood types they colonize.</title>
        <authorList>
            <person name="Suzuki H."/>
            <person name="MacDonald J."/>
            <person name="Syed K."/>
            <person name="Salamov A."/>
            <person name="Hori C."/>
            <person name="Aerts A."/>
            <person name="Henrissat B."/>
            <person name="Wiebenga A."/>
            <person name="vanKuyk P.A."/>
            <person name="Barry K."/>
            <person name="Lindquist E."/>
            <person name="LaButti K."/>
            <person name="Lapidus A."/>
            <person name="Lucas S."/>
            <person name="Coutinho P."/>
            <person name="Gong Y."/>
            <person name="Samejima M."/>
            <person name="Mahadevan R."/>
            <person name="Abou-Zaid M."/>
            <person name="de Vries R.P."/>
            <person name="Igarashi K."/>
            <person name="Yadav J.S."/>
            <person name="Grigoriev I.V."/>
            <person name="Master E.R."/>
        </authorList>
    </citation>
    <scope>NUCLEOTIDE SEQUENCE [LARGE SCALE GENOMIC DNA]</scope>
    <source>
        <strain evidence="4 5">HHB-10118-sp</strain>
    </source>
</reference>
<proteinExistence type="predicted"/>
<dbReference type="OrthoDB" id="3253404at2759"/>
<evidence type="ECO:0000259" key="3">
    <source>
        <dbReference type="Pfam" id="PF18417"/>
    </source>
</evidence>
<gene>
    <name evidence="4" type="ORF">PHACADRAFT_129992</name>
</gene>
<evidence type="ECO:0008006" key="6">
    <source>
        <dbReference type="Google" id="ProtNLM"/>
    </source>
</evidence>
<keyword evidence="5" id="KW-1185">Reference proteome</keyword>
<feature type="region of interest" description="Disordered" evidence="1">
    <location>
        <begin position="1"/>
        <end position="22"/>
    </location>
</feature>
<dbReference type="InterPro" id="IPR041173">
    <property type="entry name" value="LodA_C"/>
</dbReference>
<dbReference type="HOGENOM" id="CLU_012035_1_0_1"/>
<feature type="domain" description="L-Lysine epsilon oxidase N-terminal" evidence="2">
    <location>
        <begin position="30"/>
        <end position="271"/>
    </location>
</feature>
<dbReference type="RefSeq" id="XP_007400899.1">
    <property type="nucleotide sequence ID" value="XM_007400837.1"/>
</dbReference>
<evidence type="ECO:0000313" key="4">
    <source>
        <dbReference type="EMBL" id="EKM50630.1"/>
    </source>
</evidence>
<protein>
    <recommendedName>
        <fullName evidence="6">L-lysine 6-oxidase</fullName>
    </recommendedName>
</protein>
<dbReference type="GeneID" id="18908151"/>
<dbReference type="InterPro" id="IPR033798">
    <property type="entry name" value="LodA-like"/>
</dbReference>
<accession>K5VUY5</accession>
<dbReference type="AlphaFoldDB" id="K5VUY5"/>